<dbReference type="PANTHER" id="PTHR28062">
    <property type="entry name" value="K+-H+ EXCHANGE-LIKE PROTEIN"/>
    <property type="match status" value="1"/>
</dbReference>
<sequence>MQILAVPLARQRATAKNLFVFVVRASLAEKESGTPARVSFMQRMVNRASDFWIGLGRTDVKSIFDWRRRTFALGERIMDSISYEEWELKNIDQQLGGSMQALLKAFKEERETRPLQIEFAPQISSPTETTESVTQLVTKSVPYHRRMLLYNLIGVVVTSPLFIIPAIPNLPTYYLMWRAWSHWRAGSVSRGLTTLLQHDLVEAVPNGALGDLFASEHPFETRGDWELYLTKERIESLVAYFELSSQVNIDLCRAYDQIVAQMEKEEPNKGE</sequence>
<dbReference type="InterPro" id="IPR018786">
    <property type="entry name" value="Mit_KHE1"/>
</dbReference>
<name>A0AAF0DUT0_9BASI</name>
<keyword evidence="3" id="KW-1185">Reference proteome</keyword>
<protein>
    <submittedName>
        <fullName evidence="2">Uncharacterized protein</fullName>
    </submittedName>
</protein>
<keyword evidence="1" id="KW-0472">Membrane</keyword>
<dbReference type="Pfam" id="PF10173">
    <property type="entry name" value="Mit_KHE1"/>
    <property type="match status" value="1"/>
</dbReference>
<dbReference type="GO" id="GO:1902600">
    <property type="term" value="P:proton transmembrane transport"/>
    <property type="evidence" value="ECO:0007669"/>
    <property type="project" value="TreeGrafter"/>
</dbReference>
<evidence type="ECO:0000313" key="3">
    <source>
        <dbReference type="Proteomes" id="UP001216638"/>
    </source>
</evidence>
<reference evidence="2" key="1">
    <citation type="submission" date="2023-03" db="EMBL/GenBank/DDBJ databases">
        <title>Mating type loci evolution in Malassezia.</title>
        <authorList>
            <person name="Coelho M.A."/>
        </authorList>
    </citation>
    <scope>NUCLEOTIDE SEQUENCE</scope>
    <source>
        <strain evidence="2">CBS 14135</strain>
    </source>
</reference>
<dbReference type="Proteomes" id="UP001216638">
    <property type="component" value="Chromosome 2"/>
</dbReference>
<dbReference type="AlphaFoldDB" id="A0AAF0DUT0"/>
<proteinExistence type="predicted"/>
<evidence type="ECO:0000313" key="2">
    <source>
        <dbReference type="EMBL" id="WFC95186.1"/>
    </source>
</evidence>
<evidence type="ECO:0000256" key="1">
    <source>
        <dbReference type="SAM" id="Phobius"/>
    </source>
</evidence>
<dbReference type="PANTHER" id="PTHR28062:SF1">
    <property type="entry name" value="TRANSMEMBRANE PROTEIN"/>
    <property type="match status" value="1"/>
</dbReference>
<accession>A0AAF0DUT0</accession>
<dbReference type="GO" id="GO:0005743">
    <property type="term" value="C:mitochondrial inner membrane"/>
    <property type="evidence" value="ECO:0007669"/>
    <property type="project" value="TreeGrafter"/>
</dbReference>
<dbReference type="EMBL" id="CP119952">
    <property type="protein sequence ID" value="WFC95186.1"/>
    <property type="molecule type" value="Genomic_DNA"/>
</dbReference>
<dbReference type="GO" id="GO:0006813">
    <property type="term" value="P:potassium ion transport"/>
    <property type="evidence" value="ECO:0007669"/>
    <property type="project" value="TreeGrafter"/>
</dbReference>
<organism evidence="2 3">
    <name type="scientific">Malassezia brasiliensis</name>
    <dbReference type="NCBI Taxonomy" id="1821822"/>
    <lineage>
        <taxon>Eukaryota</taxon>
        <taxon>Fungi</taxon>
        <taxon>Dikarya</taxon>
        <taxon>Basidiomycota</taxon>
        <taxon>Ustilaginomycotina</taxon>
        <taxon>Malasseziomycetes</taxon>
        <taxon>Malasseziales</taxon>
        <taxon>Malasseziaceae</taxon>
        <taxon>Malassezia</taxon>
    </lineage>
</organism>
<keyword evidence="1" id="KW-1133">Transmembrane helix</keyword>
<keyword evidence="1" id="KW-0812">Transmembrane</keyword>
<feature type="transmembrane region" description="Helical" evidence="1">
    <location>
        <begin position="148"/>
        <end position="167"/>
    </location>
</feature>
<gene>
    <name evidence="2" type="ORF">MBRA1_001833</name>
</gene>